<evidence type="ECO:0000259" key="1">
    <source>
        <dbReference type="Pfam" id="PF00646"/>
    </source>
</evidence>
<dbReference type="InterPro" id="IPR001810">
    <property type="entry name" value="F-box_dom"/>
</dbReference>
<dbReference type="PANTHER" id="PTHR33127:SF69">
    <property type="entry name" value="OS09G0340800 PROTEIN"/>
    <property type="match status" value="1"/>
</dbReference>
<gene>
    <name evidence="3" type="ORF">Cgig2_031980</name>
</gene>
<evidence type="ECO:0008006" key="5">
    <source>
        <dbReference type="Google" id="ProtNLM"/>
    </source>
</evidence>
<dbReference type="Pfam" id="PF00646">
    <property type="entry name" value="F-box"/>
    <property type="match status" value="1"/>
</dbReference>
<evidence type="ECO:0000313" key="4">
    <source>
        <dbReference type="Proteomes" id="UP001153076"/>
    </source>
</evidence>
<dbReference type="Pfam" id="PF03478">
    <property type="entry name" value="Beta-prop_KIB1-4"/>
    <property type="match status" value="2"/>
</dbReference>
<comment type="caution">
    <text evidence="3">The sequence shown here is derived from an EMBL/GenBank/DDBJ whole genome shotgun (WGS) entry which is preliminary data.</text>
</comment>
<dbReference type="InterPro" id="IPR036047">
    <property type="entry name" value="F-box-like_dom_sf"/>
</dbReference>
<feature type="domain" description="F-box" evidence="1">
    <location>
        <begin position="393"/>
        <end position="425"/>
    </location>
</feature>
<dbReference type="EMBL" id="JAKOGI010000300">
    <property type="protein sequence ID" value="KAJ8437459.1"/>
    <property type="molecule type" value="Genomic_DNA"/>
</dbReference>
<evidence type="ECO:0000313" key="3">
    <source>
        <dbReference type="EMBL" id="KAJ8437459.1"/>
    </source>
</evidence>
<dbReference type="AlphaFoldDB" id="A0A9Q1QD85"/>
<dbReference type="InterPro" id="IPR005174">
    <property type="entry name" value="KIB1-4_b-propeller"/>
</dbReference>
<sequence length="756" mass="86252">MGMTRSNRQCPPPACPISSTPFPWLVFPHNFKSKTKPRAAEKQTFCTTTPSPSPPNNNKSYFKSIPELRGKFALGCHRGWLLLIDRDINHIDNWGLSLWNPVSFQALSLPPHPSELRHYIDASVLTCPPEDEDSLVVLFSRNQAAFCRPGDDAWVVQTCEVEGYDEELCFCEVIVCNGVLYGRIQGPVYDIIVIEINSDGSSARLSFRPLQRLELSDTYYASSPKVMMGMAEGCGEVYLFELHLDFCTARRVIGAVTWRLDLARMAWVKVKSFNGHVFFRCNGYSVSCHGESYSEGLYFVLSGDNTLYFYRVEDASVTAMLPCANLKTSWLSPFWVLPCYPRLLAPKEIEERIEDHRIEESGKNKKLDNLKIHQSNESADVIHAKNETTVTIFSKLPEHLITLIAEHLPLFDYLDFRSTCKYFCAAAPLIQYRKLTSLEAQNHPPSSPLLMVLNNHRDCIETNDVGDPLLWDAIHPSRLDAKYPMSIPKSFEGATITFSSKGWLLARKKCDSLLFLNPFTRVSGEYPRHESLAWFPGMSFSTAPTSPDCVTIAMSEFTDDRIVIKYFQHGDETWNHCEFPPHGKGFKDPPGSICPVYHDGAFYFLDKAGYLGVFELKEEQGSWRVFDKHIPMRCPSMFSNNIVECDGRIVAVVLGHMGKWVDVFRWDRETEGWNKVESLGNWTIFINPSSSCFSTKARRPEMGNKIYFPRFYGGRVVFYSMEMKKWHFDGSKEALSDFYGTKELLNCCWIEPSWSE</sequence>
<dbReference type="OrthoDB" id="1863935at2759"/>
<dbReference type="PANTHER" id="PTHR33127">
    <property type="entry name" value="TRANSMEMBRANE PROTEIN"/>
    <property type="match status" value="1"/>
</dbReference>
<feature type="domain" description="KIB1-4 beta-propeller" evidence="2">
    <location>
        <begin position="482"/>
        <end position="709"/>
    </location>
</feature>
<proteinExistence type="predicted"/>
<organism evidence="3 4">
    <name type="scientific">Carnegiea gigantea</name>
    <dbReference type="NCBI Taxonomy" id="171969"/>
    <lineage>
        <taxon>Eukaryota</taxon>
        <taxon>Viridiplantae</taxon>
        <taxon>Streptophyta</taxon>
        <taxon>Embryophyta</taxon>
        <taxon>Tracheophyta</taxon>
        <taxon>Spermatophyta</taxon>
        <taxon>Magnoliopsida</taxon>
        <taxon>eudicotyledons</taxon>
        <taxon>Gunneridae</taxon>
        <taxon>Pentapetalae</taxon>
        <taxon>Caryophyllales</taxon>
        <taxon>Cactineae</taxon>
        <taxon>Cactaceae</taxon>
        <taxon>Cactoideae</taxon>
        <taxon>Echinocereeae</taxon>
        <taxon>Carnegiea</taxon>
    </lineage>
</organism>
<accession>A0A9Q1QD85</accession>
<name>A0A9Q1QD85_9CARY</name>
<keyword evidence="4" id="KW-1185">Reference proteome</keyword>
<protein>
    <recommendedName>
        <fullName evidence="5">F-box domain-containing protein</fullName>
    </recommendedName>
</protein>
<feature type="domain" description="KIB1-4 beta-propeller" evidence="2">
    <location>
        <begin position="56"/>
        <end position="309"/>
    </location>
</feature>
<dbReference type="Proteomes" id="UP001153076">
    <property type="component" value="Unassembled WGS sequence"/>
</dbReference>
<evidence type="ECO:0000259" key="2">
    <source>
        <dbReference type="Pfam" id="PF03478"/>
    </source>
</evidence>
<dbReference type="CDD" id="cd09917">
    <property type="entry name" value="F-box_SF"/>
    <property type="match status" value="1"/>
</dbReference>
<dbReference type="SUPFAM" id="SSF81383">
    <property type="entry name" value="F-box domain"/>
    <property type="match status" value="1"/>
</dbReference>
<reference evidence="3" key="1">
    <citation type="submission" date="2022-04" db="EMBL/GenBank/DDBJ databases">
        <title>Carnegiea gigantea Genome sequencing and assembly v2.</title>
        <authorList>
            <person name="Copetti D."/>
            <person name="Sanderson M.J."/>
            <person name="Burquez A."/>
            <person name="Wojciechowski M.F."/>
        </authorList>
    </citation>
    <scope>NUCLEOTIDE SEQUENCE</scope>
    <source>
        <strain evidence="3">SGP5-SGP5p</strain>
        <tissue evidence="3">Aerial part</tissue>
    </source>
</reference>